<accession>A0A1Y0B3W6</accession>
<reference evidence="1" key="1">
    <citation type="submission" date="2017-03" db="EMBL/GenBank/DDBJ databases">
        <title>The mitochondrial genome of the carnivorous plant Utricularia reniformis (Lentibulariaceae): structure, comparative analysis and evolutionary landmarks.</title>
        <authorList>
            <person name="Silva S.R."/>
            <person name="Alvarenga D.O."/>
            <person name="Michael T.P."/>
            <person name="Miranda V.F.O."/>
            <person name="Varani A.M."/>
        </authorList>
    </citation>
    <scope>NUCLEOTIDE SEQUENCE</scope>
</reference>
<sequence>MARTFNGLRSHFLKVCIFLYLFYTRESLDVDFNILFASKTSFYLFFFNKSPLFLWNSKTFPAARVDREWKKKALPCLRIKEKKPGHISFFCEIRRYFHLLSTPIPVTLQVSSPTSDYLRKELGN</sequence>
<gene>
    <name evidence="1" type="ORF">AEK19_MT1921</name>
</gene>
<protein>
    <submittedName>
        <fullName evidence="1">Uncharacterized protein</fullName>
    </submittedName>
</protein>
<organism evidence="1">
    <name type="scientific">Utricularia reniformis</name>
    <dbReference type="NCBI Taxonomy" id="192314"/>
    <lineage>
        <taxon>Eukaryota</taxon>
        <taxon>Viridiplantae</taxon>
        <taxon>Streptophyta</taxon>
        <taxon>Embryophyta</taxon>
        <taxon>Tracheophyta</taxon>
        <taxon>Spermatophyta</taxon>
        <taxon>Magnoliopsida</taxon>
        <taxon>eudicotyledons</taxon>
        <taxon>Gunneridae</taxon>
        <taxon>Pentapetalae</taxon>
        <taxon>asterids</taxon>
        <taxon>lamiids</taxon>
        <taxon>Lamiales</taxon>
        <taxon>Lentibulariaceae</taxon>
        <taxon>Utricularia</taxon>
    </lineage>
</organism>
<geneLocation type="mitochondrion" evidence="1"/>
<evidence type="ECO:0000313" key="1">
    <source>
        <dbReference type="EMBL" id="ART32088.1"/>
    </source>
</evidence>
<proteinExistence type="predicted"/>
<keyword evidence="1" id="KW-0496">Mitochondrion</keyword>
<dbReference type="EMBL" id="KY774314">
    <property type="protein sequence ID" value="ART32088.1"/>
    <property type="molecule type" value="Genomic_DNA"/>
</dbReference>
<dbReference type="AlphaFoldDB" id="A0A1Y0B3W6"/>
<name>A0A1Y0B3W6_9LAMI</name>